<sequence>MTDDIAKYVENFDNLRDKIIAAEAYLAGFTAALIFAENSTSKFEEAIRQGKINEYITELTENLR</sequence>
<gene>
    <name evidence="1" type="ORF">S01H4_38011</name>
</gene>
<dbReference type="EMBL" id="BART01020461">
    <property type="protein sequence ID" value="GAH04050.1"/>
    <property type="molecule type" value="Genomic_DNA"/>
</dbReference>
<reference evidence="1" key="1">
    <citation type="journal article" date="2014" name="Front. Microbiol.">
        <title>High frequency of phylogenetically diverse reductive dehalogenase-homologous genes in deep subseafloor sedimentary metagenomes.</title>
        <authorList>
            <person name="Kawai M."/>
            <person name="Futagami T."/>
            <person name="Toyoda A."/>
            <person name="Takaki Y."/>
            <person name="Nishi S."/>
            <person name="Hori S."/>
            <person name="Arai W."/>
            <person name="Tsubouchi T."/>
            <person name="Morono Y."/>
            <person name="Uchiyama I."/>
            <person name="Ito T."/>
            <person name="Fujiyama A."/>
            <person name="Inagaki F."/>
            <person name="Takami H."/>
        </authorList>
    </citation>
    <scope>NUCLEOTIDE SEQUENCE</scope>
    <source>
        <strain evidence="1">Expedition CK06-06</strain>
    </source>
</reference>
<protein>
    <submittedName>
        <fullName evidence="1">Uncharacterized protein</fullName>
    </submittedName>
</protein>
<dbReference type="AlphaFoldDB" id="X1D6Z3"/>
<accession>X1D6Z3</accession>
<comment type="caution">
    <text evidence="1">The sequence shown here is derived from an EMBL/GenBank/DDBJ whole genome shotgun (WGS) entry which is preliminary data.</text>
</comment>
<proteinExistence type="predicted"/>
<organism evidence="1">
    <name type="scientific">marine sediment metagenome</name>
    <dbReference type="NCBI Taxonomy" id="412755"/>
    <lineage>
        <taxon>unclassified sequences</taxon>
        <taxon>metagenomes</taxon>
        <taxon>ecological metagenomes</taxon>
    </lineage>
</organism>
<name>X1D6Z3_9ZZZZ</name>
<evidence type="ECO:0000313" key="1">
    <source>
        <dbReference type="EMBL" id="GAH04050.1"/>
    </source>
</evidence>